<gene>
    <name evidence="1" type="ORF">MICPUCDRAFT_7936</name>
</gene>
<feature type="non-terminal residue" evidence="1">
    <location>
        <position position="161"/>
    </location>
</feature>
<dbReference type="KEGG" id="mpp:MICPUCDRAFT_7936"/>
<evidence type="ECO:0000313" key="1">
    <source>
        <dbReference type="EMBL" id="EEH58192.1"/>
    </source>
</evidence>
<dbReference type="RefSeq" id="XP_003058241.1">
    <property type="nucleotide sequence ID" value="XM_003058195.1"/>
</dbReference>
<dbReference type="PANTHER" id="PTHR35721">
    <property type="entry name" value="UREIDOGLYCOLATE HYDROLASE"/>
    <property type="match status" value="1"/>
</dbReference>
<dbReference type="eggNOG" id="ENOG502QVMT">
    <property type="taxonomic scope" value="Eukaryota"/>
</dbReference>
<reference evidence="1 2" key="1">
    <citation type="journal article" date="2009" name="Science">
        <title>Green evolution and dynamic adaptations revealed by genomes of the marine picoeukaryotes Micromonas.</title>
        <authorList>
            <person name="Worden A.Z."/>
            <person name="Lee J.H."/>
            <person name="Mock T."/>
            <person name="Rouze P."/>
            <person name="Simmons M.P."/>
            <person name="Aerts A.L."/>
            <person name="Allen A.E."/>
            <person name="Cuvelier M.L."/>
            <person name="Derelle E."/>
            <person name="Everett M.V."/>
            <person name="Foulon E."/>
            <person name="Grimwood J."/>
            <person name="Gundlach H."/>
            <person name="Henrissat B."/>
            <person name="Napoli C."/>
            <person name="McDonald S.M."/>
            <person name="Parker M.S."/>
            <person name="Rombauts S."/>
            <person name="Salamov A."/>
            <person name="Von Dassow P."/>
            <person name="Badger J.H."/>
            <person name="Coutinho P.M."/>
            <person name="Demir E."/>
            <person name="Dubchak I."/>
            <person name="Gentemann C."/>
            <person name="Eikrem W."/>
            <person name="Gready J.E."/>
            <person name="John U."/>
            <person name="Lanier W."/>
            <person name="Lindquist E.A."/>
            <person name="Lucas S."/>
            <person name="Mayer K.F."/>
            <person name="Moreau H."/>
            <person name="Not F."/>
            <person name="Otillar R."/>
            <person name="Panaud O."/>
            <person name="Pangilinan J."/>
            <person name="Paulsen I."/>
            <person name="Piegu B."/>
            <person name="Poliakov A."/>
            <person name="Robbens S."/>
            <person name="Schmutz J."/>
            <person name="Toulza E."/>
            <person name="Wyss T."/>
            <person name="Zelensky A."/>
            <person name="Zhou K."/>
            <person name="Armbrust E.V."/>
            <person name="Bhattacharya D."/>
            <person name="Goodenough U.W."/>
            <person name="Van de Peer Y."/>
            <person name="Grigoriev I.V."/>
        </authorList>
    </citation>
    <scope>NUCLEOTIDE SEQUENCE [LARGE SCALE GENOMIC DNA]</scope>
    <source>
        <strain evidence="1 2">CCMP1545</strain>
    </source>
</reference>
<dbReference type="GO" id="GO:0004848">
    <property type="term" value="F:ureidoglycolate hydrolase activity"/>
    <property type="evidence" value="ECO:0007669"/>
    <property type="project" value="InterPro"/>
</dbReference>
<dbReference type="EMBL" id="GG663738">
    <property type="protein sequence ID" value="EEH58192.1"/>
    <property type="molecule type" value="Genomic_DNA"/>
</dbReference>
<dbReference type="OMA" id="DHNTHDY"/>
<dbReference type="GeneID" id="9683308"/>
<feature type="non-terminal residue" evidence="1">
    <location>
        <position position="1"/>
    </location>
</feature>
<dbReference type="SUPFAM" id="SSF51182">
    <property type="entry name" value="RmlC-like cupins"/>
    <property type="match status" value="1"/>
</dbReference>
<dbReference type="InterPro" id="IPR024060">
    <property type="entry name" value="Ureidoglycolate_lyase_dom_sf"/>
</dbReference>
<dbReference type="PANTHER" id="PTHR35721:SF1">
    <property type="entry name" value="UREIDOGLYCOLATE HYDROLASE"/>
    <property type="match status" value="1"/>
</dbReference>
<evidence type="ECO:0000313" key="2">
    <source>
        <dbReference type="Proteomes" id="UP000001876"/>
    </source>
</evidence>
<dbReference type="OrthoDB" id="2018886at2759"/>
<accession>C1MR49</accession>
<dbReference type="InterPro" id="IPR011051">
    <property type="entry name" value="RmlC_Cupin_sf"/>
</dbReference>
<name>C1MR49_MICPC</name>
<sequence length="161" mass="17996">VSLAAEELTPESFAPFGQIVKAEEDGAVFGPDDAQLDLSRGTPRFYIMRLRDKDLRFDRITFHGKVTQCLGALGTNRAWYMAVGEPTLDVRAHPTEDTLRVFEVPPGVFVKMHVGTWHAGPLFRCDDDVGTHIDFYNLELADTNVVDHNTHDYATADGIEF</sequence>
<dbReference type="Gene3D" id="2.60.120.480">
    <property type="entry name" value="Ureidoglycolate hydrolase"/>
    <property type="match status" value="1"/>
</dbReference>
<keyword evidence="2" id="KW-1185">Reference proteome</keyword>
<protein>
    <submittedName>
        <fullName evidence="1">Predicted protein</fullName>
    </submittedName>
</protein>
<dbReference type="Proteomes" id="UP000001876">
    <property type="component" value="Unassembled WGS sequence"/>
</dbReference>
<proteinExistence type="predicted"/>
<dbReference type="AlphaFoldDB" id="C1MR49"/>
<organism evidence="2">
    <name type="scientific">Micromonas pusilla (strain CCMP1545)</name>
    <name type="common">Picoplanktonic green alga</name>
    <dbReference type="NCBI Taxonomy" id="564608"/>
    <lineage>
        <taxon>Eukaryota</taxon>
        <taxon>Viridiplantae</taxon>
        <taxon>Chlorophyta</taxon>
        <taxon>Mamiellophyceae</taxon>
        <taxon>Mamiellales</taxon>
        <taxon>Mamiellaceae</taxon>
        <taxon>Micromonas</taxon>
    </lineage>
</organism>